<gene>
    <name evidence="4" type="primary">glgA_5</name>
    <name evidence="4" type="ORF">SDC9_15898</name>
</gene>
<dbReference type="PANTHER" id="PTHR45825:SF11">
    <property type="entry name" value="ALPHA AMYLASE DOMAIN-CONTAINING PROTEIN"/>
    <property type="match status" value="1"/>
</dbReference>
<dbReference type="GO" id="GO:0009011">
    <property type="term" value="F:alpha-1,4-glucan glucosyltransferase (ADP-glucose donor) activity"/>
    <property type="evidence" value="ECO:0007669"/>
    <property type="project" value="UniProtKB-EC"/>
</dbReference>
<reference evidence="4" key="1">
    <citation type="submission" date="2019-08" db="EMBL/GenBank/DDBJ databases">
        <authorList>
            <person name="Kucharzyk K."/>
            <person name="Murdoch R.W."/>
            <person name="Higgins S."/>
            <person name="Loffler F."/>
        </authorList>
    </citation>
    <scope>NUCLEOTIDE SEQUENCE</scope>
</reference>
<dbReference type="Gene3D" id="3.40.50.2000">
    <property type="entry name" value="Glycogen Phosphorylase B"/>
    <property type="match status" value="1"/>
</dbReference>
<proteinExistence type="predicted"/>
<name>A0A644TTC9_9ZZZZ</name>
<accession>A0A644TTC9</accession>
<feature type="domain" description="Starch synthase catalytic" evidence="3">
    <location>
        <begin position="5"/>
        <end position="232"/>
    </location>
</feature>
<dbReference type="PANTHER" id="PTHR45825">
    <property type="entry name" value="GRANULE-BOUND STARCH SYNTHASE 1, CHLOROPLASTIC/AMYLOPLASTIC"/>
    <property type="match status" value="1"/>
</dbReference>
<dbReference type="EC" id="2.4.1.21" evidence="4"/>
<dbReference type="EMBL" id="VSSQ01000051">
    <property type="protein sequence ID" value="MPL70145.1"/>
    <property type="molecule type" value="Genomic_DNA"/>
</dbReference>
<evidence type="ECO:0000313" key="4">
    <source>
        <dbReference type="EMBL" id="MPL70145.1"/>
    </source>
</evidence>
<protein>
    <submittedName>
        <fullName evidence="4">Glycogen synthase</fullName>
        <ecNumber evidence="4">2.4.1.21</ecNumber>
    </submittedName>
</protein>
<dbReference type="AlphaFoldDB" id="A0A644TTC9"/>
<organism evidence="4">
    <name type="scientific">bioreactor metagenome</name>
    <dbReference type="NCBI Taxonomy" id="1076179"/>
    <lineage>
        <taxon>unclassified sequences</taxon>
        <taxon>metagenomes</taxon>
        <taxon>ecological metagenomes</taxon>
    </lineage>
</organism>
<dbReference type="Pfam" id="PF08323">
    <property type="entry name" value="Glyco_transf_5"/>
    <property type="match status" value="1"/>
</dbReference>
<keyword evidence="1 4" id="KW-0328">Glycosyltransferase</keyword>
<keyword evidence="2 4" id="KW-0808">Transferase</keyword>
<comment type="caution">
    <text evidence="4">The sequence shown here is derived from an EMBL/GenBank/DDBJ whole genome shotgun (WGS) entry which is preliminary data.</text>
</comment>
<dbReference type="SUPFAM" id="SSF53756">
    <property type="entry name" value="UDP-Glycosyltransferase/glycogen phosphorylase"/>
    <property type="match status" value="1"/>
</dbReference>
<evidence type="ECO:0000256" key="2">
    <source>
        <dbReference type="ARBA" id="ARBA00022679"/>
    </source>
</evidence>
<evidence type="ECO:0000259" key="3">
    <source>
        <dbReference type="Pfam" id="PF08323"/>
    </source>
</evidence>
<sequence>MGKGKVLFVNQEITPYLDETPLSYFGRKLPQFIQESGKEIRTFMPRFGNVNERKNQLHEVIRLSGMNLIIDNSDHPLIIKVASIQQARMQVYFIDNEDFFQRKYDVVDDNKKAFEDNDERTIFFSRGVLETIKKLNWKPNVVHCSGWFSSLLPFYIKRTDYKNNPLFETSKIILTLIDDEFTEQLNENFHKKLKSDGGTLKDWNLFKEPSYLNYMMAAISYSDGVVLASDKVNPKLIEFAKQNKKHIIEYAPSEEQYPLINELYDKIMILDED</sequence>
<evidence type="ECO:0000256" key="1">
    <source>
        <dbReference type="ARBA" id="ARBA00022676"/>
    </source>
</evidence>
<dbReference type="InterPro" id="IPR013534">
    <property type="entry name" value="Starch_synth_cat_dom"/>
</dbReference>